<dbReference type="EMBL" id="KN848086">
    <property type="protein sequence ID" value="KIX94548.1"/>
    <property type="molecule type" value="Genomic_DNA"/>
</dbReference>
<dbReference type="OrthoDB" id="5366485at2759"/>
<feature type="compositionally biased region" description="Polar residues" evidence="1">
    <location>
        <begin position="24"/>
        <end position="45"/>
    </location>
</feature>
<dbReference type="AlphaFoldDB" id="A0A0D2KCV2"/>
<dbReference type="VEuPathDB" id="FungiDB:Z520_09594"/>
<dbReference type="PANTHER" id="PTHR42093:SF1">
    <property type="match status" value="1"/>
</dbReference>
<dbReference type="Pfam" id="PF23151">
    <property type="entry name" value="NuiA_2"/>
    <property type="match status" value="1"/>
</dbReference>
<reference evidence="2 3" key="1">
    <citation type="submission" date="2015-01" db="EMBL/GenBank/DDBJ databases">
        <title>The Genome Sequence of Fonsecaea multimorphosa CBS 102226.</title>
        <authorList>
            <consortium name="The Broad Institute Genomics Platform"/>
            <person name="Cuomo C."/>
            <person name="de Hoog S."/>
            <person name="Gorbushina A."/>
            <person name="Stielow B."/>
            <person name="Teixiera M."/>
            <person name="Abouelleil A."/>
            <person name="Chapman S.B."/>
            <person name="Priest M."/>
            <person name="Young S.K."/>
            <person name="Wortman J."/>
            <person name="Nusbaum C."/>
            <person name="Birren B."/>
        </authorList>
    </citation>
    <scope>NUCLEOTIDE SEQUENCE [LARGE SCALE GENOMIC DNA]</scope>
    <source>
        <strain evidence="2 3">CBS 102226</strain>
    </source>
</reference>
<evidence type="ECO:0000256" key="1">
    <source>
        <dbReference type="SAM" id="MobiDB-lite"/>
    </source>
</evidence>
<dbReference type="RefSeq" id="XP_016628671.1">
    <property type="nucleotide sequence ID" value="XM_016780088.1"/>
</dbReference>
<organism evidence="2 3">
    <name type="scientific">Fonsecaea multimorphosa CBS 102226</name>
    <dbReference type="NCBI Taxonomy" id="1442371"/>
    <lineage>
        <taxon>Eukaryota</taxon>
        <taxon>Fungi</taxon>
        <taxon>Dikarya</taxon>
        <taxon>Ascomycota</taxon>
        <taxon>Pezizomycotina</taxon>
        <taxon>Eurotiomycetes</taxon>
        <taxon>Chaetothyriomycetidae</taxon>
        <taxon>Chaetothyriales</taxon>
        <taxon>Herpotrichiellaceae</taxon>
        <taxon>Fonsecaea</taxon>
    </lineage>
</organism>
<keyword evidence="3" id="KW-1185">Reference proteome</keyword>
<proteinExistence type="predicted"/>
<name>A0A0D2KCV2_9EURO</name>
<dbReference type="GeneID" id="27715340"/>
<sequence length="168" mass="17954">MSDDSSYLSFLEKANANPKAGQTLAESESTSQRRSKLDPTTSSSDALPPSLKALPDITYTSDTDAPFEPVLFNYSGSELPSSAEFAKCVFSSKSGGGSGSDGVEELSIRDFDPRGQYGEVIQRVEQAGKGKAGVKVYRVETSKTRVEYYILTVGESMLVGVVTKAVES</sequence>
<accession>A0A0D2KCV2</accession>
<dbReference type="PANTHER" id="PTHR42093">
    <property type="match status" value="1"/>
</dbReference>
<protein>
    <submittedName>
        <fullName evidence="2">Uncharacterized protein</fullName>
    </submittedName>
</protein>
<dbReference type="InterPro" id="IPR056539">
    <property type="entry name" value="NuiA-like"/>
</dbReference>
<feature type="region of interest" description="Disordered" evidence="1">
    <location>
        <begin position="1"/>
        <end position="59"/>
    </location>
</feature>
<gene>
    <name evidence="2" type="ORF">Z520_09594</name>
</gene>
<evidence type="ECO:0000313" key="2">
    <source>
        <dbReference type="EMBL" id="KIX94548.1"/>
    </source>
</evidence>
<evidence type="ECO:0000313" key="3">
    <source>
        <dbReference type="Proteomes" id="UP000053411"/>
    </source>
</evidence>
<dbReference type="Proteomes" id="UP000053411">
    <property type="component" value="Unassembled WGS sequence"/>
</dbReference>